<evidence type="ECO:0000256" key="2">
    <source>
        <dbReference type="ARBA" id="ARBA00022771"/>
    </source>
</evidence>
<organism evidence="7 8">
    <name type="scientific">Elysia marginata</name>
    <dbReference type="NCBI Taxonomy" id="1093978"/>
    <lineage>
        <taxon>Eukaryota</taxon>
        <taxon>Metazoa</taxon>
        <taxon>Spiralia</taxon>
        <taxon>Lophotrochozoa</taxon>
        <taxon>Mollusca</taxon>
        <taxon>Gastropoda</taxon>
        <taxon>Heterobranchia</taxon>
        <taxon>Euthyneura</taxon>
        <taxon>Panpulmonata</taxon>
        <taxon>Sacoglossa</taxon>
        <taxon>Placobranchoidea</taxon>
        <taxon>Plakobranchidae</taxon>
        <taxon>Elysia</taxon>
    </lineage>
</organism>
<dbReference type="GO" id="GO:0005737">
    <property type="term" value="C:cytoplasm"/>
    <property type="evidence" value="ECO:0007669"/>
    <property type="project" value="TreeGrafter"/>
</dbReference>
<feature type="zinc finger region" description="UBR-type" evidence="4">
    <location>
        <begin position="52"/>
        <end position="122"/>
    </location>
</feature>
<keyword evidence="3" id="KW-0862">Zinc</keyword>
<feature type="region of interest" description="Disordered" evidence="5">
    <location>
        <begin position="222"/>
        <end position="299"/>
    </location>
</feature>
<dbReference type="GO" id="GO:0008270">
    <property type="term" value="F:zinc ion binding"/>
    <property type="evidence" value="ECO:0007669"/>
    <property type="project" value="UniProtKB-KW"/>
</dbReference>
<keyword evidence="1" id="KW-0479">Metal-binding</keyword>
<proteinExistence type="predicted"/>
<dbReference type="Proteomes" id="UP000762676">
    <property type="component" value="Unassembled WGS sequence"/>
</dbReference>
<dbReference type="InterPro" id="IPR003126">
    <property type="entry name" value="Znf_UBR"/>
</dbReference>
<keyword evidence="2" id="KW-0863">Zinc-finger</keyword>
<dbReference type="EMBL" id="BMAT01009641">
    <property type="protein sequence ID" value="GFS10978.1"/>
    <property type="molecule type" value="Genomic_DNA"/>
</dbReference>
<name>A0AAV4IMC6_9GAST</name>
<dbReference type="InterPro" id="IPR011011">
    <property type="entry name" value="Znf_FYVE_PHD"/>
</dbReference>
<protein>
    <submittedName>
        <fullName evidence="7">Ubiquitin protein ligase E3 component n-recognin 7 (Putative)</fullName>
    </submittedName>
</protein>
<gene>
    <name evidence="7" type="ORF">ElyMa_004824000</name>
</gene>
<reference evidence="7 8" key="1">
    <citation type="journal article" date="2021" name="Elife">
        <title>Chloroplast acquisition without the gene transfer in kleptoplastic sea slugs, Plakobranchus ocellatus.</title>
        <authorList>
            <person name="Maeda T."/>
            <person name="Takahashi S."/>
            <person name="Yoshida T."/>
            <person name="Shimamura S."/>
            <person name="Takaki Y."/>
            <person name="Nagai Y."/>
            <person name="Toyoda A."/>
            <person name="Suzuki Y."/>
            <person name="Arimoto A."/>
            <person name="Ishii H."/>
            <person name="Satoh N."/>
            <person name="Nishiyama T."/>
            <person name="Hasebe M."/>
            <person name="Maruyama T."/>
            <person name="Minagawa J."/>
            <person name="Obokata J."/>
            <person name="Shigenobu S."/>
        </authorList>
    </citation>
    <scope>NUCLEOTIDE SEQUENCE [LARGE SCALE GENOMIC DNA]</scope>
</reference>
<dbReference type="Gene3D" id="3.30.40.10">
    <property type="entry name" value="Zinc/RING finger domain, C3HC4 (zinc finger)"/>
    <property type="match status" value="1"/>
</dbReference>
<dbReference type="InterPro" id="IPR047506">
    <property type="entry name" value="UBR7-like_UBR-box"/>
</dbReference>
<dbReference type="GO" id="GO:0061630">
    <property type="term" value="F:ubiquitin protein ligase activity"/>
    <property type="evidence" value="ECO:0007669"/>
    <property type="project" value="InterPro"/>
</dbReference>
<feature type="compositionally biased region" description="Polar residues" evidence="5">
    <location>
        <begin position="259"/>
        <end position="280"/>
    </location>
</feature>
<dbReference type="SMART" id="SM00396">
    <property type="entry name" value="ZnF_UBR1"/>
    <property type="match status" value="1"/>
</dbReference>
<dbReference type="AlphaFoldDB" id="A0AAV4IMC6"/>
<dbReference type="InterPro" id="IPR040204">
    <property type="entry name" value="UBR7"/>
</dbReference>
<dbReference type="SUPFAM" id="SSF57903">
    <property type="entry name" value="FYVE/PHD zinc finger"/>
    <property type="match status" value="1"/>
</dbReference>
<sequence length="475" mass="53718">MSQDQPSSNSSVRRCGEVGEGEDAQMTLMDALDEVDRLEADADAVLGGSDAYNCTYPQGYVKRQAIYACATCTPQGNAGMCLACSYACHEGHELYELYTKRHFKCDCGNEKFRGNPCQLFKGKKELNSCNRYSQNFRGLYCNCSRPYPDEEDSVEDEMIQCIICEDWYHGRHLRTEVPDSSDYHEMICSGCMCKYPFLWAYQGQCALTTKISVDRVGEEADVNVEHNSSDTSDSKITKAEQISSSSAGTCVKGEENELSQRQTEISPAEGSSESCVSPSNHSKRKIDTNEVQETETPVKKMKTDDGFVDQTDFTESRSDTPEKMRTKKASLNECLLDALSKRVVDEPECSTFWSEGWRSKLCRCHQCKEMYEDRNLEFLIDDEDTMQAYEAKGLETQEKAAADEEADAATFASMGRVQQIEVVQGVMDFKSELNDFLKGFAENGQVVKESDIREFFERMHQRKRNGLHLPQHNCR</sequence>
<dbReference type="CDD" id="cd19677">
    <property type="entry name" value="UBR-box_UBR7"/>
    <property type="match status" value="1"/>
</dbReference>
<evidence type="ECO:0000256" key="3">
    <source>
        <dbReference type="ARBA" id="ARBA00022833"/>
    </source>
</evidence>
<dbReference type="Pfam" id="PF02207">
    <property type="entry name" value="zf-UBR"/>
    <property type="match status" value="1"/>
</dbReference>
<accession>A0AAV4IMC6</accession>
<evidence type="ECO:0000256" key="5">
    <source>
        <dbReference type="SAM" id="MobiDB-lite"/>
    </source>
</evidence>
<feature type="domain" description="UBR-type" evidence="6">
    <location>
        <begin position="52"/>
        <end position="122"/>
    </location>
</feature>
<feature type="compositionally biased region" description="Basic and acidic residues" evidence="5">
    <location>
        <begin position="222"/>
        <end position="238"/>
    </location>
</feature>
<keyword evidence="8" id="KW-1185">Reference proteome</keyword>
<evidence type="ECO:0000313" key="8">
    <source>
        <dbReference type="Proteomes" id="UP000762676"/>
    </source>
</evidence>
<comment type="caution">
    <text evidence="7">The sequence shown here is derived from an EMBL/GenBank/DDBJ whole genome shotgun (WGS) entry which is preliminary data.</text>
</comment>
<dbReference type="InterPro" id="IPR013083">
    <property type="entry name" value="Znf_RING/FYVE/PHD"/>
</dbReference>
<dbReference type="PANTHER" id="PTHR13513:SF9">
    <property type="entry name" value="E3 UBIQUITIN-PROTEIN LIGASE UBR7-RELATED"/>
    <property type="match status" value="1"/>
</dbReference>
<evidence type="ECO:0000313" key="7">
    <source>
        <dbReference type="EMBL" id="GFS10978.1"/>
    </source>
</evidence>
<evidence type="ECO:0000256" key="1">
    <source>
        <dbReference type="ARBA" id="ARBA00022723"/>
    </source>
</evidence>
<keyword evidence="7" id="KW-0436">Ligase</keyword>
<evidence type="ECO:0000256" key="4">
    <source>
        <dbReference type="PROSITE-ProRule" id="PRU00508"/>
    </source>
</evidence>
<evidence type="ECO:0000259" key="6">
    <source>
        <dbReference type="PROSITE" id="PS51157"/>
    </source>
</evidence>
<dbReference type="PANTHER" id="PTHR13513">
    <property type="entry name" value="E3 UBIQUITIN-PROTEIN LIGASE UBR7"/>
    <property type="match status" value="1"/>
</dbReference>
<dbReference type="GO" id="GO:0016874">
    <property type="term" value="F:ligase activity"/>
    <property type="evidence" value="ECO:0007669"/>
    <property type="project" value="UniProtKB-KW"/>
</dbReference>
<dbReference type="PROSITE" id="PS51157">
    <property type="entry name" value="ZF_UBR"/>
    <property type="match status" value="1"/>
</dbReference>
<dbReference type="CDD" id="cd15542">
    <property type="entry name" value="PHD_UBR7"/>
    <property type="match status" value="1"/>
</dbReference>